<evidence type="ECO:0000256" key="2">
    <source>
        <dbReference type="ARBA" id="ARBA00023315"/>
    </source>
</evidence>
<dbReference type="InterPro" id="IPR016181">
    <property type="entry name" value="Acyl_CoA_acyltransferase"/>
</dbReference>
<evidence type="ECO:0000313" key="5">
    <source>
        <dbReference type="Proteomes" id="UP000633509"/>
    </source>
</evidence>
<dbReference type="Proteomes" id="UP000633509">
    <property type="component" value="Unassembled WGS sequence"/>
</dbReference>
<gene>
    <name evidence="4" type="ORF">H4W80_001042</name>
</gene>
<dbReference type="PANTHER" id="PTHR43877">
    <property type="entry name" value="AMINOALKYLPHOSPHONATE N-ACETYLTRANSFERASE-RELATED-RELATED"/>
    <property type="match status" value="1"/>
</dbReference>
<name>A0ABR9LQ62_9ACTN</name>
<dbReference type="InterPro" id="IPR050832">
    <property type="entry name" value="Bact_Acetyltransf"/>
</dbReference>
<dbReference type="RefSeq" id="WP_192784002.1">
    <property type="nucleotide sequence ID" value="NZ_JADBEK010000001.1"/>
</dbReference>
<organism evidence="4 5">
    <name type="scientific">Nonomuraea angiospora</name>
    <dbReference type="NCBI Taxonomy" id="46172"/>
    <lineage>
        <taxon>Bacteria</taxon>
        <taxon>Bacillati</taxon>
        <taxon>Actinomycetota</taxon>
        <taxon>Actinomycetes</taxon>
        <taxon>Streptosporangiales</taxon>
        <taxon>Streptosporangiaceae</taxon>
        <taxon>Nonomuraea</taxon>
    </lineage>
</organism>
<dbReference type="Pfam" id="PF00583">
    <property type="entry name" value="Acetyltransf_1"/>
    <property type="match status" value="1"/>
</dbReference>
<evidence type="ECO:0000256" key="1">
    <source>
        <dbReference type="ARBA" id="ARBA00022679"/>
    </source>
</evidence>
<keyword evidence="1" id="KW-0808">Transferase</keyword>
<comment type="caution">
    <text evidence="4">The sequence shown here is derived from an EMBL/GenBank/DDBJ whole genome shotgun (WGS) entry which is preliminary data.</text>
</comment>
<dbReference type="InterPro" id="IPR000182">
    <property type="entry name" value="GNAT_dom"/>
</dbReference>
<protein>
    <submittedName>
        <fullName evidence="4">Ribosomal protein S18 acetylase RimI-like enzyme</fullName>
    </submittedName>
</protein>
<evidence type="ECO:0000259" key="3">
    <source>
        <dbReference type="PROSITE" id="PS51186"/>
    </source>
</evidence>
<reference evidence="4 5" key="1">
    <citation type="submission" date="2020-10" db="EMBL/GenBank/DDBJ databases">
        <title>Sequencing the genomes of 1000 actinobacteria strains.</title>
        <authorList>
            <person name="Klenk H.-P."/>
        </authorList>
    </citation>
    <scope>NUCLEOTIDE SEQUENCE [LARGE SCALE GENOMIC DNA]</scope>
    <source>
        <strain evidence="4 5">DSM 43173</strain>
    </source>
</reference>
<keyword evidence="5" id="KW-1185">Reference proteome</keyword>
<keyword evidence="2" id="KW-0012">Acyltransferase</keyword>
<dbReference type="CDD" id="cd04301">
    <property type="entry name" value="NAT_SF"/>
    <property type="match status" value="1"/>
</dbReference>
<dbReference type="PROSITE" id="PS51186">
    <property type="entry name" value="GNAT"/>
    <property type="match status" value="1"/>
</dbReference>
<dbReference type="SUPFAM" id="SSF55729">
    <property type="entry name" value="Acyl-CoA N-acyltransferases (Nat)"/>
    <property type="match status" value="1"/>
</dbReference>
<dbReference type="EMBL" id="JADBEK010000001">
    <property type="protein sequence ID" value="MBE1582784.1"/>
    <property type="molecule type" value="Genomic_DNA"/>
</dbReference>
<evidence type="ECO:0000313" key="4">
    <source>
        <dbReference type="EMBL" id="MBE1582784.1"/>
    </source>
</evidence>
<sequence>MTIVLGEPGVDGLSEVVGALREWQDDGAPMQLHPGDVGWFWRFGAEATAAAVRTWSRGGQILAVGLLDQPDLLRLTLAPDAQRDEELARQLVEDVTEPERGVLIEGKVNVEAPIHALVQDLLSKSGWKVDEPWTPLRRDLTEPVKDPGVRIEVVGPEQAHVRAAVQRASFDGSRFTEEHWHAMAAGLPYADARCLVAYDDQGDAVAAVTVWSAGPGKPGLLEPMGVHREHRGHGYGKAISVAAAAALQELGASSAIVCTPSSNVGAVATYRSAGFRQLPEVRDKYRDA</sequence>
<proteinExistence type="predicted"/>
<feature type="domain" description="N-acetyltransferase" evidence="3">
    <location>
        <begin position="149"/>
        <end position="288"/>
    </location>
</feature>
<dbReference type="Gene3D" id="3.40.630.30">
    <property type="match status" value="1"/>
</dbReference>
<accession>A0ABR9LQ62</accession>